<dbReference type="Pfam" id="PF05137">
    <property type="entry name" value="PilN"/>
    <property type="match status" value="1"/>
</dbReference>
<organism evidence="1 2">
    <name type="scientific">Zoogloea oleivorans</name>
    <dbReference type="NCBI Taxonomy" id="1552750"/>
    <lineage>
        <taxon>Bacteria</taxon>
        <taxon>Pseudomonadati</taxon>
        <taxon>Pseudomonadota</taxon>
        <taxon>Betaproteobacteria</taxon>
        <taxon>Rhodocyclales</taxon>
        <taxon>Zoogloeaceae</taxon>
        <taxon>Zoogloea</taxon>
    </lineage>
</organism>
<evidence type="ECO:0008006" key="3">
    <source>
        <dbReference type="Google" id="ProtNLM"/>
    </source>
</evidence>
<dbReference type="AlphaFoldDB" id="A0A6C2D7M4"/>
<dbReference type="InterPro" id="IPR007813">
    <property type="entry name" value="PilN"/>
</dbReference>
<name>A0A6C2D7M4_9RHOO</name>
<comment type="caution">
    <text evidence="1">The sequence shown here is derived from an EMBL/GenBank/DDBJ whole genome shotgun (WGS) entry which is preliminary data.</text>
</comment>
<accession>A0A6C2D7M4</accession>
<dbReference type="Proteomes" id="UP000389128">
    <property type="component" value="Unassembled WGS sequence"/>
</dbReference>
<dbReference type="OrthoDB" id="8537041at2"/>
<dbReference type="EMBL" id="SDKK01000001">
    <property type="protein sequence ID" value="TYC62277.1"/>
    <property type="molecule type" value="Genomic_DNA"/>
</dbReference>
<reference evidence="1 2" key="1">
    <citation type="submission" date="2019-01" db="EMBL/GenBank/DDBJ databases">
        <title>Zoogloea oleivorans genome sequencing and assembly.</title>
        <authorList>
            <person name="Tancsics A."/>
            <person name="Farkas M."/>
            <person name="Kriszt B."/>
            <person name="Maroti G."/>
            <person name="Horvath B."/>
        </authorList>
    </citation>
    <scope>NUCLEOTIDE SEQUENCE [LARGE SCALE GENOMIC DNA]</scope>
    <source>
        <strain evidence="1 2">Buc</strain>
    </source>
</reference>
<gene>
    <name evidence="1" type="ORF">ETQ85_01620</name>
</gene>
<proteinExistence type="predicted"/>
<evidence type="ECO:0000313" key="2">
    <source>
        <dbReference type="Proteomes" id="UP000389128"/>
    </source>
</evidence>
<protein>
    <recommendedName>
        <fullName evidence="3">Fimbrial assembly protein</fullName>
    </recommendedName>
</protein>
<sequence length="183" mass="19515">MSPRRAPAPPDLDFAAGLRCPSALGWLLLAFGMIASAGVLHEYDVLETRVAEEAHGLARARRHVEGGRVAQVRPRMPLKEAELKPALAVARALNRDWPVLLATIGNAAADPGVALLDVEQDGAKELLKLAGEARNLPEVFAFVKRLEAGGVLSDVRLSGYALRNEGAMPVVAFNVQARWGASP</sequence>
<evidence type="ECO:0000313" key="1">
    <source>
        <dbReference type="EMBL" id="TYC62277.1"/>
    </source>
</evidence>
<dbReference type="RefSeq" id="WP_148577366.1">
    <property type="nucleotide sequence ID" value="NZ_SDKK01000001.1"/>
</dbReference>
<keyword evidence="2" id="KW-1185">Reference proteome</keyword>